<dbReference type="Proteomes" id="UP001060085">
    <property type="component" value="Linkage Group LG01"/>
</dbReference>
<protein>
    <submittedName>
        <fullName evidence="1">Uncharacterized protein</fullName>
    </submittedName>
</protein>
<name>A0ACC0CDJ2_CATRO</name>
<keyword evidence="2" id="KW-1185">Reference proteome</keyword>
<evidence type="ECO:0000313" key="2">
    <source>
        <dbReference type="Proteomes" id="UP001060085"/>
    </source>
</evidence>
<evidence type="ECO:0000313" key="1">
    <source>
        <dbReference type="EMBL" id="KAI5682937.1"/>
    </source>
</evidence>
<gene>
    <name evidence="1" type="ORF">M9H77_04165</name>
</gene>
<sequence length="407" mass="44861">MEEVSAHVHPGPIVPDVLTRKYEHRSGLIWSGDYETCFTNRQCKCFGRNLFQCYSTAPRRQLCMTALGGTRQIGGVLVILQIWAWPRIPVLQPQLMTDVQADPLALLGAIWCTYFDCSQLSTHTLWRLHIRDCPALAIKVLSYPNDEYIRWYREITRLCIGNPANPDTRSVGYQPAVVDKRMMTSTLQKVNDMASMVIQEQPSSPSQMTIFAKKVQTIFWRCMVSIGSTLGCTPSPHDIQQTFPVQSSRCHPREPVPDWGARGVKRGARRLPSGGAHGGRPPAPPDLGRGHTDPGRGGEMGEGSVGRGLGDLGSSYQVELFDSLSHPPTSYVPPPPGLGISSFQSPHPLGIGSSSFQAPLAQRIVTSSSDSDKHNDEPTNVVTPEQQLGFGHRAVKKTIRFTPSDWP</sequence>
<reference evidence="2" key="1">
    <citation type="journal article" date="2023" name="Nat. Plants">
        <title>Single-cell RNA sequencing provides a high-resolution roadmap for understanding the multicellular compartmentation of specialized metabolism.</title>
        <authorList>
            <person name="Sun S."/>
            <person name="Shen X."/>
            <person name="Li Y."/>
            <person name="Li Y."/>
            <person name="Wang S."/>
            <person name="Li R."/>
            <person name="Zhang H."/>
            <person name="Shen G."/>
            <person name="Guo B."/>
            <person name="Wei J."/>
            <person name="Xu J."/>
            <person name="St-Pierre B."/>
            <person name="Chen S."/>
            <person name="Sun C."/>
        </authorList>
    </citation>
    <scope>NUCLEOTIDE SEQUENCE [LARGE SCALE GENOMIC DNA]</scope>
</reference>
<accession>A0ACC0CDJ2</accession>
<organism evidence="1 2">
    <name type="scientific">Catharanthus roseus</name>
    <name type="common">Madagascar periwinkle</name>
    <name type="synonym">Vinca rosea</name>
    <dbReference type="NCBI Taxonomy" id="4058"/>
    <lineage>
        <taxon>Eukaryota</taxon>
        <taxon>Viridiplantae</taxon>
        <taxon>Streptophyta</taxon>
        <taxon>Embryophyta</taxon>
        <taxon>Tracheophyta</taxon>
        <taxon>Spermatophyta</taxon>
        <taxon>Magnoliopsida</taxon>
        <taxon>eudicotyledons</taxon>
        <taxon>Gunneridae</taxon>
        <taxon>Pentapetalae</taxon>
        <taxon>asterids</taxon>
        <taxon>lamiids</taxon>
        <taxon>Gentianales</taxon>
        <taxon>Apocynaceae</taxon>
        <taxon>Rauvolfioideae</taxon>
        <taxon>Vinceae</taxon>
        <taxon>Catharanthinae</taxon>
        <taxon>Catharanthus</taxon>
    </lineage>
</organism>
<comment type="caution">
    <text evidence="1">The sequence shown here is derived from an EMBL/GenBank/DDBJ whole genome shotgun (WGS) entry which is preliminary data.</text>
</comment>
<proteinExistence type="predicted"/>
<dbReference type="EMBL" id="CM044701">
    <property type="protein sequence ID" value="KAI5682937.1"/>
    <property type="molecule type" value="Genomic_DNA"/>
</dbReference>